<comment type="caution">
    <text evidence="1">The sequence shown here is derived from an EMBL/GenBank/DDBJ whole genome shotgun (WGS) entry which is preliminary data.</text>
</comment>
<organism evidence="1 2">
    <name type="scientific">Eumeta variegata</name>
    <name type="common">Bagworm moth</name>
    <name type="synonym">Eumeta japonica</name>
    <dbReference type="NCBI Taxonomy" id="151549"/>
    <lineage>
        <taxon>Eukaryota</taxon>
        <taxon>Metazoa</taxon>
        <taxon>Ecdysozoa</taxon>
        <taxon>Arthropoda</taxon>
        <taxon>Hexapoda</taxon>
        <taxon>Insecta</taxon>
        <taxon>Pterygota</taxon>
        <taxon>Neoptera</taxon>
        <taxon>Endopterygota</taxon>
        <taxon>Lepidoptera</taxon>
        <taxon>Glossata</taxon>
        <taxon>Ditrysia</taxon>
        <taxon>Tineoidea</taxon>
        <taxon>Psychidae</taxon>
        <taxon>Oiketicinae</taxon>
        <taxon>Eumeta</taxon>
    </lineage>
</organism>
<sequence>MVLSEEDVVGENKYFFMYRPTRHKRFKFVARPARDSAPQGGTTDTNDGINKKKLYHLDEKGIVSVRARATAL</sequence>
<accession>A0A4C2A8M1</accession>
<keyword evidence="2" id="KW-1185">Reference proteome</keyword>
<reference evidence="1 2" key="1">
    <citation type="journal article" date="2019" name="Commun. Biol.">
        <title>The bagworm genome reveals a unique fibroin gene that provides high tensile strength.</title>
        <authorList>
            <person name="Kono N."/>
            <person name="Nakamura H."/>
            <person name="Ohtoshi R."/>
            <person name="Tomita M."/>
            <person name="Numata K."/>
            <person name="Arakawa K."/>
        </authorList>
    </citation>
    <scope>NUCLEOTIDE SEQUENCE [LARGE SCALE GENOMIC DNA]</scope>
</reference>
<dbReference type="EMBL" id="BGZK01002743">
    <property type="protein sequence ID" value="GBP96152.1"/>
    <property type="molecule type" value="Genomic_DNA"/>
</dbReference>
<dbReference type="Proteomes" id="UP000299102">
    <property type="component" value="Unassembled WGS sequence"/>
</dbReference>
<name>A0A4C2A8M1_EUMVA</name>
<gene>
    <name evidence="1" type="ORF">EVAR_100844_1</name>
</gene>
<proteinExistence type="predicted"/>
<dbReference type="AlphaFoldDB" id="A0A4C2A8M1"/>
<evidence type="ECO:0000313" key="1">
    <source>
        <dbReference type="EMBL" id="GBP96152.1"/>
    </source>
</evidence>
<evidence type="ECO:0000313" key="2">
    <source>
        <dbReference type="Proteomes" id="UP000299102"/>
    </source>
</evidence>
<protein>
    <submittedName>
        <fullName evidence="1">Uncharacterized protein</fullName>
    </submittedName>
</protein>